<proteinExistence type="predicted"/>
<keyword evidence="3" id="KW-0677">Repeat</keyword>
<organism evidence="12 13">
    <name type="scientific">Eumeta variegata</name>
    <name type="common">Bagworm moth</name>
    <name type="synonym">Eumeta japonica</name>
    <dbReference type="NCBI Taxonomy" id="151549"/>
    <lineage>
        <taxon>Eukaryota</taxon>
        <taxon>Metazoa</taxon>
        <taxon>Ecdysozoa</taxon>
        <taxon>Arthropoda</taxon>
        <taxon>Hexapoda</taxon>
        <taxon>Insecta</taxon>
        <taxon>Pterygota</taxon>
        <taxon>Neoptera</taxon>
        <taxon>Endopterygota</taxon>
        <taxon>Lepidoptera</taxon>
        <taxon>Glossata</taxon>
        <taxon>Ditrysia</taxon>
        <taxon>Tineoidea</taxon>
        <taxon>Psychidae</taxon>
        <taxon>Oiketicinae</taxon>
        <taxon>Eumeta</taxon>
    </lineage>
</organism>
<dbReference type="PANTHER" id="PTHR14196:SF12">
    <property type="entry name" value="ZINC FINGER PROTEIN 208-LIKE"/>
    <property type="match status" value="1"/>
</dbReference>
<dbReference type="Pfam" id="PF00096">
    <property type="entry name" value="zf-C2H2"/>
    <property type="match status" value="3"/>
</dbReference>
<evidence type="ECO:0000256" key="6">
    <source>
        <dbReference type="ARBA" id="ARBA00023015"/>
    </source>
</evidence>
<dbReference type="AlphaFoldDB" id="A0A4C1TRW9"/>
<dbReference type="EMBL" id="BGZK01000081">
    <property type="protein sequence ID" value="GBP16751.1"/>
    <property type="molecule type" value="Genomic_DNA"/>
</dbReference>
<reference evidence="12 13" key="1">
    <citation type="journal article" date="2019" name="Commun. Biol.">
        <title>The bagworm genome reveals a unique fibroin gene that provides high tensile strength.</title>
        <authorList>
            <person name="Kono N."/>
            <person name="Nakamura H."/>
            <person name="Ohtoshi R."/>
            <person name="Tomita M."/>
            <person name="Numata K."/>
            <person name="Arakawa K."/>
        </authorList>
    </citation>
    <scope>NUCLEOTIDE SEQUENCE [LARGE SCALE GENOMIC DNA]</scope>
</reference>
<keyword evidence="9" id="KW-0539">Nucleus</keyword>
<evidence type="ECO:0000256" key="2">
    <source>
        <dbReference type="ARBA" id="ARBA00022723"/>
    </source>
</evidence>
<evidence type="ECO:0000256" key="8">
    <source>
        <dbReference type="ARBA" id="ARBA00023163"/>
    </source>
</evidence>
<dbReference type="GO" id="GO:0005634">
    <property type="term" value="C:nucleus"/>
    <property type="evidence" value="ECO:0007669"/>
    <property type="project" value="UniProtKB-SubCell"/>
</dbReference>
<dbReference type="SMART" id="SM00355">
    <property type="entry name" value="ZnF_C2H2"/>
    <property type="match status" value="5"/>
</dbReference>
<dbReference type="FunFam" id="3.30.160.60:FF:000030">
    <property type="entry name" value="Zinc finger protein 628"/>
    <property type="match status" value="1"/>
</dbReference>
<keyword evidence="5" id="KW-0862">Zinc</keyword>
<dbReference type="Gene3D" id="3.30.160.60">
    <property type="entry name" value="Classic Zinc Finger"/>
    <property type="match status" value="4"/>
</dbReference>
<comment type="caution">
    <text evidence="12">The sequence shown here is derived from an EMBL/GenBank/DDBJ whole genome shotgun (WGS) entry which is preliminary data.</text>
</comment>
<keyword evidence="8" id="KW-0804">Transcription</keyword>
<dbReference type="STRING" id="151549.A0A4C1TRW9"/>
<evidence type="ECO:0000256" key="3">
    <source>
        <dbReference type="ARBA" id="ARBA00022737"/>
    </source>
</evidence>
<accession>A0A4C1TRW9</accession>
<feature type="domain" description="C2H2-type" evidence="11">
    <location>
        <begin position="39"/>
        <end position="66"/>
    </location>
</feature>
<evidence type="ECO:0000256" key="5">
    <source>
        <dbReference type="ARBA" id="ARBA00022833"/>
    </source>
</evidence>
<feature type="domain" description="C2H2-type" evidence="11">
    <location>
        <begin position="95"/>
        <end position="118"/>
    </location>
</feature>
<feature type="domain" description="C2H2-type" evidence="11">
    <location>
        <begin position="11"/>
        <end position="38"/>
    </location>
</feature>
<evidence type="ECO:0000256" key="10">
    <source>
        <dbReference type="PROSITE-ProRule" id="PRU00042"/>
    </source>
</evidence>
<keyword evidence="6" id="KW-0805">Transcription regulation</keyword>
<dbReference type="GO" id="GO:0000977">
    <property type="term" value="F:RNA polymerase II transcription regulatory region sequence-specific DNA binding"/>
    <property type="evidence" value="ECO:0007669"/>
    <property type="project" value="TreeGrafter"/>
</dbReference>
<comment type="subcellular location">
    <subcellularLocation>
        <location evidence="1">Nucleus</location>
    </subcellularLocation>
</comment>
<dbReference type="PANTHER" id="PTHR14196">
    <property type="entry name" value="ODD-SKIPPED - RELATED"/>
    <property type="match status" value="1"/>
</dbReference>
<sequence length="545" mass="60494">MCGCEVQGRPYQCTECPAAFTCKPYLEIHSRTHTGERPFQCDVCYKCFTQKSTLNIHKRIHTGERPYACDICQKRFAVKSYVTAHRWSHVADKPLNCDRCSMTFTSKSQFALHIRTHSSGSCYECSVCGRTFVRDSYLIRHHNRVHRENHSNVSANSIATINSVATNTNNSGFDSPGVCDLSVAAAAAHADATTDVWTDAFDRLIAAVGGFWTGFKIKGCAQTREVCCEAFYRPQWKECYLAISRVAVPPIYTYCDVAPAGRRPLTAAARLVMEFICLLGCLLFYARPSYDSALDVKSRPSFETRTEQWTPLTLIRIATLGNINWTSHSYFPWSRTSWRRGRRGARHSVSAVVFQTFTQFLALVATIHIRASIDTRFVYHSTRGVALCAVAVNILKIDVWMGNRKHQLYLDVCVRCRRKGGSPRGVGFGERRRARGPGRRARPANIYMPMGVHSEALGGGPGAGACRPVELSSVARGRGVGPTISTLYPWCNHTYRIGGAAGARAAAGARSAHPCVILMSKALVRRLAARERAVSCEARAVWVFV</sequence>
<dbReference type="InterPro" id="IPR036236">
    <property type="entry name" value="Znf_C2H2_sf"/>
</dbReference>
<dbReference type="GO" id="GO:0000981">
    <property type="term" value="F:DNA-binding transcription factor activity, RNA polymerase II-specific"/>
    <property type="evidence" value="ECO:0007669"/>
    <property type="project" value="TreeGrafter"/>
</dbReference>
<evidence type="ECO:0000256" key="1">
    <source>
        <dbReference type="ARBA" id="ARBA00004123"/>
    </source>
</evidence>
<evidence type="ECO:0000313" key="12">
    <source>
        <dbReference type="EMBL" id="GBP16751.1"/>
    </source>
</evidence>
<keyword evidence="7" id="KW-0238">DNA-binding</keyword>
<protein>
    <submittedName>
        <fullName evidence="12">Zinc finger protein 717</fullName>
    </submittedName>
</protein>
<gene>
    <name evidence="12" type="primary">ZNF717</name>
    <name evidence="12" type="ORF">EVAR_13365_1</name>
</gene>
<feature type="domain" description="C2H2-type" evidence="11">
    <location>
        <begin position="123"/>
        <end position="151"/>
    </location>
</feature>
<dbReference type="Proteomes" id="UP000299102">
    <property type="component" value="Unassembled WGS sequence"/>
</dbReference>
<keyword evidence="4 10" id="KW-0863">Zinc-finger</keyword>
<evidence type="ECO:0000259" key="11">
    <source>
        <dbReference type="PROSITE" id="PS50157"/>
    </source>
</evidence>
<dbReference type="SUPFAM" id="SSF57667">
    <property type="entry name" value="beta-beta-alpha zinc fingers"/>
    <property type="match status" value="3"/>
</dbReference>
<dbReference type="FunFam" id="3.30.160.60:FF:000557">
    <property type="entry name" value="zinc finger and SCAN domain-containing protein 29"/>
    <property type="match status" value="2"/>
</dbReference>
<keyword evidence="13" id="KW-1185">Reference proteome</keyword>
<dbReference type="InterPro" id="IPR013087">
    <property type="entry name" value="Znf_C2H2_type"/>
</dbReference>
<evidence type="ECO:0000256" key="4">
    <source>
        <dbReference type="ARBA" id="ARBA00022771"/>
    </source>
</evidence>
<keyword evidence="2" id="KW-0479">Metal-binding</keyword>
<name>A0A4C1TRW9_EUMVA</name>
<dbReference type="InterPro" id="IPR050717">
    <property type="entry name" value="C2H2-ZF_Transcription_Reg"/>
</dbReference>
<dbReference type="PROSITE" id="PS00028">
    <property type="entry name" value="ZINC_FINGER_C2H2_1"/>
    <property type="match status" value="4"/>
</dbReference>
<dbReference type="GO" id="GO:0008270">
    <property type="term" value="F:zinc ion binding"/>
    <property type="evidence" value="ECO:0007669"/>
    <property type="project" value="UniProtKB-KW"/>
</dbReference>
<dbReference type="OrthoDB" id="427030at2759"/>
<evidence type="ECO:0000256" key="7">
    <source>
        <dbReference type="ARBA" id="ARBA00023125"/>
    </source>
</evidence>
<dbReference type="PROSITE" id="PS50157">
    <property type="entry name" value="ZINC_FINGER_C2H2_2"/>
    <property type="match status" value="5"/>
</dbReference>
<evidence type="ECO:0000256" key="9">
    <source>
        <dbReference type="ARBA" id="ARBA00023242"/>
    </source>
</evidence>
<evidence type="ECO:0000313" key="13">
    <source>
        <dbReference type="Proteomes" id="UP000299102"/>
    </source>
</evidence>
<feature type="domain" description="C2H2-type" evidence="11">
    <location>
        <begin position="67"/>
        <end position="94"/>
    </location>
</feature>